<proteinExistence type="predicted"/>
<reference evidence="3" key="1">
    <citation type="submission" date="2015-07" db="EMBL/GenBank/DDBJ databases">
        <title>Draft Genome Sequence of Oceanobacillus picturae Heshi-B3 that Was Isolated from Fermented Rice Bran with Aging Salted Mackerel, Which Was Named Heshiko as Traditional Fermented Seafood in Japan.</title>
        <authorList>
            <person name="Akuzawa S."/>
            <person name="Nakagawa J."/>
            <person name="Kanekatsu T."/>
            <person name="Kanesaki Y."/>
            <person name="Suzuki T."/>
        </authorList>
    </citation>
    <scope>NUCLEOTIDE SEQUENCE [LARGE SCALE GENOMIC DNA]</scope>
    <source>
        <strain evidence="3">Heshi-B3</strain>
    </source>
</reference>
<sequence length="162" mass="18557">MKHNRLKFFLVYYFFYCLLIIGTGVFLGSIINLDLFEPEPLNLGEDFRNLVLSHNLRNFALYILGFLVSPILQIFDFGGSAFQITLGFRIYGAEEGLNRLIPHGVLEFPNMLLYQGISQYLLWTLIFTKSIEVTLSLMKKLIPVYILSLIILIIAAIVEGFI</sequence>
<feature type="transmembrane region" description="Helical" evidence="1">
    <location>
        <begin position="59"/>
        <end position="79"/>
    </location>
</feature>
<evidence type="ECO:0000313" key="3">
    <source>
        <dbReference type="Proteomes" id="UP000052946"/>
    </source>
</evidence>
<feature type="transmembrane region" description="Helical" evidence="1">
    <location>
        <begin position="12"/>
        <end position="33"/>
    </location>
</feature>
<keyword evidence="1" id="KW-1133">Transmembrane helix</keyword>
<evidence type="ECO:0000256" key="1">
    <source>
        <dbReference type="SAM" id="Phobius"/>
    </source>
</evidence>
<accession>A0A0U9HAL5</accession>
<evidence type="ECO:0000313" key="2">
    <source>
        <dbReference type="EMBL" id="GAQ19735.1"/>
    </source>
</evidence>
<dbReference type="Proteomes" id="UP000052946">
    <property type="component" value="Unassembled WGS sequence"/>
</dbReference>
<comment type="caution">
    <text evidence="2">The sequence shown here is derived from an EMBL/GenBank/DDBJ whole genome shotgun (WGS) entry which is preliminary data.</text>
</comment>
<keyword evidence="1" id="KW-0472">Membrane</keyword>
<keyword evidence="1" id="KW-0812">Transmembrane</keyword>
<name>A0A0U9HAL5_9BACI</name>
<dbReference type="AlphaFoldDB" id="A0A0U9HAL5"/>
<dbReference type="EMBL" id="BBXV01000063">
    <property type="protein sequence ID" value="GAQ19735.1"/>
    <property type="molecule type" value="Genomic_DNA"/>
</dbReference>
<gene>
    <name evidence="2" type="ORF">OPHB3_3719</name>
</gene>
<feature type="transmembrane region" description="Helical" evidence="1">
    <location>
        <begin position="144"/>
        <end position="161"/>
    </location>
</feature>
<dbReference type="RefSeq" id="WP_058951284.1">
    <property type="nucleotide sequence ID" value="NZ_BBXV01000063.1"/>
</dbReference>
<reference evidence="2 3" key="2">
    <citation type="journal article" date="2016" name="Genome Announc.">
        <title>Draft Genome Sequence of Oceanobacillus picturae Heshi-B3, Isolated from Fermented Rice Bran in a Traditional Japanese Seafood Dish.</title>
        <authorList>
            <person name="Akuzawa S."/>
            <person name="Nagaoka J."/>
            <person name="Kanekatsu M."/>
            <person name="Kanesaki Y."/>
            <person name="Suzuki T."/>
        </authorList>
    </citation>
    <scope>NUCLEOTIDE SEQUENCE [LARGE SCALE GENOMIC DNA]</scope>
    <source>
        <strain evidence="2 3">Heshi-B3</strain>
    </source>
</reference>
<organism evidence="2 3">
    <name type="scientific">Oceanobacillus picturae</name>
    <dbReference type="NCBI Taxonomy" id="171693"/>
    <lineage>
        <taxon>Bacteria</taxon>
        <taxon>Bacillati</taxon>
        <taxon>Bacillota</taxon>
        <taxon>Bacilli</taxon>
        <taxon>Bacillales</taxon>
        <taxon>Bacillaceae</taxon>
        <taxon>Oceanobacillus</taxon>
    </lineage>
</organism>
<protein>
    <submittedName>
        <fullName evidence="2">Membrane protein</fullName>
    </submittedName>
</protein>
<dbReference type="OrthoDB" id="2908271at2"/>